<evidence type="ECO:0000313" key="3">
    <source>
        <dbReference type="EMBL" id="WNQ13628.1"/>
    </source>
</evidence>
<reference evidence="3 4" key="1">
    <citation type="submission" date="2022-02" db="EMBL/GenBank/DDBJ databases">
        <title>Paenibacillus sp. MBLB1776 Whole Genome Shotgun Sequencing.</title>
        <authorList>
            <person name="Hwang C.Y."/>
            <person name="Cho E.-S."/>
            <person name="Seo M.-J."/>
        </authorList>
    </citation>
    <scope>NUCLEOTIDE SEQUENCE [LARGE SCALE GENOMIC DNA]</scope>
    <source>
        <strain evidence="3 4">MBLB1776</strain>
    </source>
</reference>
<keyword evidence="1" id="KW-0812">Transmembrane</keyword>
<dbReference type="RefSeq" id="WP_315607411.1">
    <property type="nucleotide sequence ID" value="NZ_CP130318.1"/>
</dbReference>
<evidence type="ECO:0000259" key="2">
    <source>
        <dbReference type="Pfam" id="PF04892"/>
    </source>
</evidence>
<accession>A0AA96LHY1</accession>
<proteinExistence type="predicted"/>
<organism evidence="3 4">
    <name type="scientific">Paenibacillus aurantius</name>
    <dbReference type="NCBI Taxonomy" id="2918900"/>
    <lineage>
        <taxon>Bacteria</taxon>
        <taxon>Bacillati</taxon>
        <taxon>Bacillota</taxon>
        <taxon>Bacilli</taxon>
        <taxon>Bacillales</taxon>
        <taxon>Paenibacillaceae</taxon>
        <taxon>Paenibacillus</taxon>
    </lineage>
</organism>
<keyword evidence="4" id="KW-1185">Reference proteome</keyword>
<dbReference type="Proteomes" id="UP001305702">
    <property type="component" value="Chromosome"/>
</dbReference>
<dbReference type="NCBIfam" id="NF037970">
    <property type="entry name" value="vanZ_1"/>
    <property type="match status" value="1"/>
</dbReference>
<sequence length="148" mass="16763">MKRYAALLPCLIMMGLIFYFSSRTGDELDSVLPFFQHLFPGMKGFDGGHFVAYFLLALTYLWSFRTPRPPWVVKAAVVLLCLLYGVTDEFHQMFVPKRSPDFHDLRNDGIGAALAMLFVSSPPVAKAYAKLHYSSKSQSVKEGFSQRK</sequence>
<feature type="domain" description="VanZ-like" evidence="2">
    <location>
        <begin position="8"/>
        <end position="119"/>
    </location>
</feature>
<keyword evidence="1" id="KW-1133">Transmembrane helix</keyword>
<dbReference type="EMBL" id="CP130318">
    <property type="protein sequence ID" value="WNQ13628.1"/>
    <property type="molecule type" value="Genomic_DNA"/>
</dbReference>
<protein>
    <submittedName>
        <fullName evidence="3">VanZ family protein</fullName>
    </submittedName>
</protein>
<evidence type="ECO:0000256" key="1">
    <source>
        <dbReference type="SAM" id="Phobius"/>
    </source>
</evidence>
<feature type="transmembrane region" description="Helical" evidence="1">
    <location>
        <begin position="47"/>
        <end position="64"/>
    </location>
</feature>
<dbReference type="KEGG" id="paun:MJA45_11610"/>
<keyword evidence="1" id="KW-0472">Membrane</keyword>
<dbReference type="AlphaFoldDB" id="A0AA96LHY1"/>
<feature type="transmembrane region" description="Helical" evidence="1">
    <location>
        <begin position="71"/>
        <end position="90"/>
    </location>
</feature>
<gene>
    <name evidence="3" type="ORF">MJA45_11610</name>
</gene>
<dbReference type="Pfam" id="PF04892">
    <property type="entry name" value="VanZ"/>
    <property type="match status" value="1"/>
</dbReference>
<name>A0AA96LHY1_9BACL</name>
<feature type="transmembrane region" description="Helical" evidence="1">
    <location>
        <begin position="110"/>
        <end position="129"/>
    </location>
</feature>
<dbReference type="InterPro" id="IPR006976">
    <property type="entry name" value="VanZ-like"/>
</dbReference>
<evidence type="ECO:0000313" key="4">
    <source>
        <dbReference type="Proteomes" id="UP001305702"/>
    </source>
</evidence>